<dbReference type="PROSITE" id="PS50042">
    <property type="entry name" value="CNMP_BINDING_3"/>
    <property type="match status" value="1"/>
</dbReference>
<dbReference type="Pfam" id="PF03445">
    <property type="entry name" value="DUF294"/>
    <property type="match status" value="1"/>
</dbReference>
<reference evidence="5 6" key="1">
    <citation type="submission" date="2020-07" db="EMBL/GenBank/DDBJ databases">
        <title>Genomic Encyclopedia of Type Strains, Phase IV (KMG-IV): sequencing the most valuable type-strain genomes for metagenomic binning, comparative biology and taxonomic classification.</title>
        <authorList>
            <person name="Goeker M."/>
        </authorList>
    </citation>
    <scope>NUCLEOTIDE SEQUENCE [LARGE SCALE GENOMIC DNA]</scope>
    <source>
        <strain evidence="5 6">DSM 17721</strain>
    </source>
</reference>
<dbReference type="Pfam" id="PF00027">
    <property type="entry name" value="cNMP_binding"/>
    <property type="match status" value="1"/>
</dbReference>
<evidence type="ECO:0000259" key="4">
    <source>
        <dbReference type="PROSITE" id="PS51371"/>
    </source>
</evidence>
<proteinExistence type="predicted"/>
<name>A0A7W0C7X0_9BACT</name>
<dbReference type="Pfam" id="PF00571">
    <property type="entry name" value="CBS"/>
    <property type="match status" value="2"/>
</dbReference>
<dbReference type="SUPFAM" id="SSF81301">
    <property type="entry name" value="Nucleotidyltransferase"/>
    <property type="match status" value="1"/>
</dbReference>
<dbReference type="InterPro" id="IPR018821">
    <property type="entry name" value="DUF294_put_nucleoTrafse_sb-bd"/>
</dbReference>
<dbReference type="InterPro" id="IPR051257">
    <property type="entry name" value="Diverse_CBS-Domain"/>
</dbReference>
<dbReference type="SUPFAM" id="SSF54631">
    <property type="entry name" value="CBS-domain pair"/>
    <property type="match status" value="1"/>
</dbReference>
<keyword evidence="1 2" id="KW-0129">CBS domain</keyword>
<dbReference type="EMBL" id="JACDUS010000002">
    <property type="protein sequence ID" value="MBA2880816.1"/>
    <property type="molecule type" value="Genomic_DNA"/>
</dbReference>
<evidence type="ECO:0000256" key="2">
    <source>
        <dbReference type="PROSITE-ProRule" id="PRU00703"/>
    </source>
</evidence>
<keyword evidence="6" id="KW-1185">Reference proteome</keyword>
<accession>A0A7W0C7X0</accession>
<dbReference type="Gene3D" id="3.10.580.10">
    <property type="entry name" value="CBS-domain"/>
    <property type="match status" value="1"/>
</dbReference>
<sequence length="635" mass="72912">MSSSLFDFLSTVPPFDVLPEHELRKAAQELTKSHRYRDMVLFVQNKTVLNYVYILLEGRLEKYIQDGDKKTLDGVLEEKSIYGALSILFNKSISIRTVQTLEDSTFYCLPKELFLEFCSHYPKFTSFFTEQFSEKMLQEPYVDLIAKTPETRESGDQSFLNLTLQDIFSREFAACRTDATIQEAARLMTRKKRSSVVVMDGDGNSIGLITDHDMRKKVVAEAYPVNNPVSEIVGAPLITMPAQSQIFEAIMQMMKYDIKHLAVTDNAQKLLGIATEQDLLLAQGRSPVYLMREIQLADSVQELKARHKQLPGLIKSMIDSGAIASHLNRIITELSDAILKKIIGFALDEMGQPPVEFAFMVMGSEGRREQTLKTDQDNAIVFRDVAENKQKEVQSFFLALGQKVCNWLNEAGYSLCEYEIMAQNPKWCQPLGKWKQYFRQWIHEADPESLLHSSIFFDFRLGFGQADIVDELRADLFKALSGWAGFYRHFAENALHFKPPLDFFGNLILKTRDGRKNSLDIKTPMRLIVDFARIYALQNRIKSTNTMERLEEVQLKGLLEKKDYEELALAYGFLMHMRLAHQVNVLVEEKQKPDNLIEPNKLTHMERQSLKEAFKRIKIAQGKMRMDLTQDIGIT</sequence>
<dbReference type="InterPro" id="IPR000644">
    <property type="entry name" value="CBS_dom"/>
</dbReference>
<dbReference type="CDD" id="cd00038">
    <property type="entry name" value="CAP_ED"/>
    <property type="match status" value="1"/>
</dbReference>
<dbReference type="GO" id="GO:0008773">
    <property type="term" value="F:[protein-PII] uridylyltransferase activity"/>
    <property type="evidence" value="ECO:0007669"/>
    <property type="project" value="InterPro"/>
</dbReference>
<dbReference type="SMART" id="SM00116">
    <property type="entry name" value="CBS"/>
    <property type="match status" value="2"/>
</dbReference>
<comment type="caution">
    <text evidence="5">The sequence shown here is derived from an EMBL/GenBank/DDBJ whole genome shotgun (WGS) entry which is preliminary data.</text>
</comment>
<evidence type="ECO:0000313" key="5">
    <source>
        <dbReference type="EMBL" id="MBA2880816.1"/>
    </source>
</evidence>
<feature type="domain" description="Cyclic nucleotide-binding" evidence="3">
    <location>
        <begin position="14"/>
        <end position="135"/>
    </location>
</feature>
<feature type="domain" description="CBS" evidence="4">
    <location>
        <begin position="229"/>
        <end position="290"/>
    </location>
</feature>
<dbReference type="CDD" id="cd05401">
    <property type="entry name" value="NT_GlnE_GlnD_like"/>
    <property type="match status" value="1"/>
</dbReference>
<evidence type="ECO:0000313" key="6">
    <source>
        <dbReference type="Proteomes" id="UP000525298"/>
    </source>
</evidence>
<dbReference type="InterPro" id="IPR018490">
    <property type="entry name" value="cNMP-bd_dom_sf"/>
</dbReference>
<feature type="domain" description="CBS" evidence="4">
    <location>
        <begin position="168"/>
        <end position="225"/>
    </location>
</feature>
<dbReference type="Gene3D" id="3.30.460.10">
    <property type="entry name" value="Beta Polymerase, domain 2"/>
    <property type="match status" value="1"/>
</dbReference>
<dbReference type="PROSITE" id="PS51371">
    <property type="entry name" value="CBS"/>
    <property type="match status" value="2"/>
</dbReference>
<gene>
    <name evidence="5" type="ORF">HNR65_001134</name>
</gene>
<dbReference type="InterPro" id="IPR005105">
    <property type="entry name" value="GlnD_Uridyltrans_N"/>
</dbReference>
<dbReference type="PANTHER" id="PTHR43080:SF2">
    <property type="entry name" value="CBS DOMAIN-CONTAINING PROTEIN"/>
    <property type="match status" value="1"/>
</dbReference>
<dbReference type="InterPro" id="IPR046342">
    <property type="entry name" value="CBS_dom_sf"/>
</dbReference>
<dbReference type="RefSeq" id="WP_181550471.1">
    <property type="nucleotide sequence ID" value="NZ_JACDUS010000002.1"/>
</dbReference>
<dbReference type="Pfam" id="PF10335">
    <property type="entry name" value="DUF294_C"/>
    <property type="match status" value="1"/>
</dbReference>
<dbReference type="SMART" id="SM00100">
    <property type="entry name" value="cNMP"/>
    <property type="match status" value="1"/>
</dbReference>
<organism evidence="5 6">
    <name type="scientific">Desulfosalsimonas propionicica</name>
    <dbReference type="NCBI Taxonomy" id="332175"/>
    <lineage>
        <taxon>Bacteria</taxon>
        <taxon>Pseudomonadati</taxon>
        <taxon>Thermodesulfobacteriota</taxon>
        <taxon>Desulfobacteria</taxon>
        <taxon>Desulfobacterales</taxon>
        <taxon>Desulfosalsimonadaceae</taxon>
        <taxon>Desulfosalsimonas</taxon>
    </lineage>
</organism>
<dbReference type="InterPro" id="IPR000595">
    <property type="entry name" value="cNMP-bd_dom"/>
</dbReference>
<dbReference type="PANTHER" id="PTHR43080">
    <property type="entry name" value="CBS DOMAIN-CONTAINING PROTEIN CBSX3, MITOCHONDRIAL"/>
    <property type="match status" value="1"/>
</dbReference>
<evidence type="ECO:0000256" key="1">
    <source>
        <dbReference type="ARBA" id="ARBA00023122"/>
    </source>
</evidence>
<dbReference type="AlphaFoldDB" id="A0A7W0C7X0"/>
<dbReference type="Gene3D" id="2.60.120.10">
    <property type="entry name" value="Jelly Rolls"/>
    <property type="match status" value="1"/>
</dbReference>
<evidence type="ECO:0000259" key="3">
    <source>
        <dbReference type="PROSITE" id="PS50042"/>
    </source>
</evidence>
<protein>
    <submittedName>
        <fullName evidence="5">CBS domain-containing protein</fullName>
    </submittedName>
</protein>
<dbReference type="Proteomes" id="UP000525298">
    <property type="component" value="Unassembled WGS sequence"/>
</dbReference>
<dbReference type="InterPro" id="IPR014710">
    <property type="entry name" value="RmlC-like_jellyroll"/>
</dbReference>
<dbReference type="InterPro" id="IPR043519">
    <property type="entry name" value="NT_sf"/>
</dbReference>
<dbReference type="SUPFAM" id="SSF51206">
    <property type="entry name" value="cAMP-binding domain-like"/>
    <property type="match status" value="1"/>
</dbReference>